<dbReference type="InterPro" id="IPR012259">
    <property type="entry name" value="DHFR"/>
</dbReference>
<dbReference type="PRINTS" id="PR00070">
    <property type="entry name" value="DHFR"/>
</dbReference>
<evidence type="ECO:0000256" key="6">
    <source>
        <dbReference type="ARBA" id="ARBA00023002"/>
    </source>
</evidence>
<comment type="pathway">
    <text evidence="1 7">Cofactor biosynthesis; tetrahydrofolate biosynthesis; 5,6,7,8-tetrahydrofolate from 7,8-dihydrofolate: step 1/1.</text>
</comment>
<accession>A0A9D1QS02</accession>
<dbReference type="PROSITE" id="PS00075">
    <property type="entry name" value="DHFR_1"/>
    <property type="match status" value="1"/>
</dbReference>
<dbReference type="Proteomes" id="UP000886822">
    <property type="component" value="Unassembled WGS sequence"/>
</dbReference>
<reference evidence="10" key="1">
    <citation type="journal article" date="2021" name="PeerJ">
        <title>Extensive microbial diversity within the chicken gut microbiome revealed by metagenomics and culture.</title>
        <authorList>
            <person name="Gilroy R."/>
            <person name="Ravi A."/>
            <person name="Getino M."/>
            <person name="Pursley I."/>
            <person name="Horton D.L."/>
            <person name="Alikhan N.F."/>
            <person name="Baker D."/>
            <person name="Gharbi K."/>
            <person name="Hall N."/>
            <person name="Watson M."/>
            <person name="Adriaenssens E.M."/>
            <person name="Foster-Nyarko E."/>
            <person name="Jarju S."/>
            <person name="Secka A."/>
            <person name="Antonio M."/>
            <person name="Oren A."/>
            <person name="Chaudhuri R.R."/>
            <person name="La Ragione R."/>
            <person name="Hildebrand F."/>
            <person name="Pallen M.J."/>
        </authorList>
    </citation>
    <scope>NUCLEOTIDE SEQUENCE</scope>
    <source>
        <strain evidence="10">CHK173-259</strain>
    </source>
</reference>
<dbReference type="CDD" id="cd00209">
    <property type="entry name" value="DHFR"/>
    <property type="match status" value="1"/>
</dbReference>
<dbReference type="EMBL" id="DXGJ01000032">
    <property type="protein sequence ID" value="HIW71866.1"/>
    <property type="molecule type" value="Genomic_DNA"/>
</dbReference>
<dbReference type="Pfam" id="PF00186">
    <property type="entry name" value="DHFR_1"/>
    <property type="match status" value="1"/>
</dbReference>
<dbReference type="GO" id="GO:0046654">
    <property type="term" value="P:tetrahydrofolate biosynthetic process"/>
    <property type="evidence" value="ECO:0007669"/>
    <property type="project" value="InterPro"/>
</dbReference>
<evidence type="ECO:0000256" key="7">
    <source>
        <dbReference type="PIRNR" id="PIRNR000194"/>
    </source>
</evidence>
<dbReference type="EC" id="1.5.1.3" evidence="3 7"/>
<feature type="domain" description="DHFR" evidence="9">
    <location>
        <begin position="1"/>
        <end position="162"/>
    </location>
</feature>
<dbReference type="InterPro" id="IPR024072">
    <property type="entry name" value="DHFR-like_dom_sf"/>
</dbReference>
<dbReference type="GO" id="GO:0046452">
    <property type="term" value="P:dihydrofolate metabolic process"/>
    <property type="evidence" value="ECO:0007669"/>
    <property type="project" value="TreeGrafter"/>
</dbReference>
<dbReference type="GO" id="GO:0006730">
    <property type="term" value="P:one-carbon metabolic process"/>
    <property type="evidence" value="ECO:0007669"/>
    <property type="project" value="UniProtKB-KW"/>
</dbReference>
<dbReference type="SUPFAM" id="SSF53597">
    <property type="entry name" value="Dihydrofolate reductase-like"/>
    <property type="match status" value="1"/>
</dbReference>
<evidence type="ECO:0000313" key="10">
    <source>
        <dbReference type="EMBL" id="HIW71866.1"/>
    </source>
</evidence>
<comment type="catalytic activity">
    <reaction evidence="7">
        <text>(6S)-5,6,7,8-tetrahydrofolate + NADP(+) = 7,8-dihydrofolate + NADPH + H(+)</text>
        <dbReference type="Rhea" id="RHEA:15009"/>
        <dbReference type="ChEBI" id="CHEBI:15378"/>
        <dbReference type="ChEBI" id="CHEBI:57451"/>
        <dbReference type="ChEBI" id="CHEBI:57453"/>
        <dbReference type="ChEBI" id="CHEBI:57783"/>
        <dbReference type="ChEBI" id="CHEBI:58349"/>
        <dbReference type="EC" id="1.5.1.3"/>
    </reaction>
</comment>
<comment type="similarity">
    <text evidence="2 7 8">Belongs to the dihydrofolate reductase family.</text>
</comment>
<keyword evidence="5 7" id="KW-0521">NADP</keyword>
<evidence type="ECO:0000256" key="8">
    <source>
        <dbReference type="RuleBase" id="RU004474"/>
    </source>
</evidence>
<dbReference type="PROSITE" id="PS51330">
    <property type="entry name" value="DHFR_2"/>
    <property type="match status" value="1"/>
</dbReference>
<name>A0A9D1QS02_9LACO</name>
<sequence>MLIFLWAEGNNGVIGYHGELPWHLPADMHYFKTSTTGHTVIAGARTFASFHRPLPNRRNVVVSHRPASEFPAGVTVLDSLDAVRAYAAEHAAEQLFVVGGAQLFAGLLDDVDLLYRTTIAADFPGDTWMPAIDYTQFTRIGRQVGIRDDQNPYDYVFEQFKRN</sequence>
<dbReference type="AlphaFoldDB" id="A0A9D1QS02"/>
<evidence type="ECO:0000256" key="2">
    <source>
        <dbReference type="ARBA" id="ARBA00009539"/>
    </source>
</evidence>
<organism evidence="10 11">
    <name type="scientific">Candidatus Levilactobacillus faecigallinarum</name>
    <dbReference type="NCBI Taxonomy" id="2838638"/>
    <lineage>
        <taxon>Bacteria</taxon>
        <taxon>Bacillati</taxon>
        <taxon>Bacillota</taxon>
        <taxon>Bacilli</taxon>
        <taxon>Lactobacillales</taxon>
        <taxon>Lactobacillaceae</taxon>
        <taxon>Levilactobacillus</taxon>
    </lineage>
</organism>
<dbReference type="Gene3D" id="3.40.430.10">
    <property type="entry name" value="Dihydrofolate Reductase, subunit A"/>
    <property type="match status" value="1"/>
</dbReference>
<proteinExistence type="inferred from homology"/>
<dbReference type="PIRSF" id="PIRSF000194">
    <property type="entry name" value="DHFR"/>
    <property type="match status" value="1"/>
</dbReference>
<dbReference type="InterPro" id="IPR001796">
    <property type="entry name" value="DHFR_dom"/>
</dbReference>
<evidence type="ECO:0000256" key="3">
    <source>
        <dbReference type="ARBA" id="ARBA00012856"/>
    </source>
</evidence>
<evidence type="ECO:0000256" key="1">
    <source>
        <dbReference type="ARBA" id="ARBA00004903"/>
    </source>
</evidence>
<comment type="function">
    <text evidence="7">Key enzyme in folate metabolism. Catalyzes an essential reaction for de novo glycine and purine synthesis, and for DNA precursor synthesis.</text>
</comment>
<evidence type="ECO:0000313" key="11">
    <source>
        <dbReference type="Proteomes" id="UP000886822"/>
    </source>
</evidence>
<reference evidence="10" key="2">
    <citation type="submission" date="2021-04" db="EMBL/GenBank/DDBJ databases">
        <authorList>
            <person name="Gilroy R."/>
        </authorList>
    </citation>
    <scope>NUCLEOTIDE SEQUENCE</scope>
    <source>
        <strain evidence="10">CHK173-259</strain>
    </source>
</reference>
<comment type="caution">
    <text evidence="10">The sequence shown here is derived from an EMBL/GenBank/DDBJ whole genome shotgun (WGS) entry which is preliminary data.</text>
</comment>
<dbReference type="GO" id="GO:0005829">
    <property type="term" value="C:cytosol"/>
    <property type="evidence" value="ECO:0007669"/>
    <property type="project" value="TreeGrafter"/>
</dbReference>
<dbReference type="InterPro" id="IPR017925">
    <property type="entry name" value="DHFR_CS"/>
</dbReference>
<dbReference type="PANTHER" id="PTHR48069">
    <property type="entry name" value="DIHYDROFOLATE REDUCTASE"/>
    <property type="match status" value="1"/>
</dbReference>
<keyword evidence="4 7" id="KW-0554">One-carbon metabolism</keyword>
<dbReference type="GO" id="GO:0046655">
    <property type="term" value="P:folic acid metabolic process"/>
    <property type="evidence" value="ECO:0007669"/>
    <property type="project" value="TreeGrafter"/>
</dbReference>
<evidence type="ECO:0000256" key="5">
    <source>
        <dbReference type="ARBA" id="ARBA00022857"/>
    </source>
</evidence>
<gene>
    <name evidence="10" type="ORF">H9875_04485</name>
</gene>
<dbReference type="PANTHER" id="PTHR48069:SF3">
    <property type="entry name" value="DIHYDROFOLATE REDUCTASE"/>
    <property type="match status" value="1"/>
</dbReference>
<dbReference type="GO" id="GO:0050661">
    <property type="term" value="F:NADP binding"/>
    <property type="evidence" value="ECO:0007669"/>
    <property type="project" value="InterPro"/>
</dbReference>
<evidence type="ECO:0000259" key="9">
    <source>
        <dbReference type="PROSITE" id="PS51330"/>
    </source>
</evidence>
<protein>
    <recommendedName>
        <fullName evidence="3 7">Dihydrofolate reductase</fullName>
        <ecNumber evidence="3 7">1.5.1.3</ecNumber>
    </recommendedName>
</protein>
<evidence type="ECO:0000256" key="4">
    <source>
        <dbReference type="ARBA" id="ARBA00022563"/>
    </source>
</evidence>
<dbReference type="GO" id="GO:0004146">
    <property type="term" value="F:dihydrofolate reductase activity"/>
    <property type="evidence" value="ECO:0007669"/>
    <property type="project" value="UniProtKB-EC"/>
</dbReference>
<keyword evidence="6 7" id="KW-0560">Oxidoreductase</keyword>